<dbReference type="InterPro" id="IPR050832">
    <property type="entry name" value="Bact_Acetyltransf"/>
</dbReference>
<name>A0A832M2R0_9CYAN</name>
<keyword evidence="1 4" id="KW-0808">Transferase</keyword>
<dbReference type="GO" id="GO:0016747">
    <property type="term" value="F:acyltransferase activity, transferring groups other than amino-acyl groups"/>
    <property type="evidence" value="ECO:0007669"/>
    <property type="project" value="InterPro"/>
</dbReference>
<reference evidence="4" key="1">
    <citation type="journal article" date="2020" name="mSystems">
        <title>Genome- and Community-Level Interaction Insights into Carbon Utilization and Element Cycling Functions of Hydrothermarchaeota in Hydrothermal Sediment.</title>
        <authorList>
            <person name="Zhou Z."/>
            <person name="Liu Y."/>
            <person name="Xu W."/>
            <person name="Pan J."/>
            <person name="Luo Z.H."/>
            <person name="Li M."/>
        </authorList>
    </citation>
    <scope>NUCLEOTIDE SEQUENCE [LARGE SCALE GENOMIC DNA]</scope>
    <source>
        <strain evidence="4">SpSt-402</strain>
    </source>
</reference>
<evidence type="ECO:0000256" key="1">
    <source>
        <dbReference type="ARBA" id="ARBA00022679"/>
    </source>
</evidence>
<sequence length="147" mass="17052">MMINLVSPDCLEELAELFDQYRVFYGQSSDLGSAKHFLRQRFKHQDSIIFIAKEHQILTGFTQLYPSFSSVSMKRLWILNDLFVVETHRRKGVAKSLMDAAEKFAAESGAVRLVLATQMTNIAAQKLYESRNYRKDEMFYHYTLGLV</sequence>
<protein>
    <submittedName>
        <fullName evidence="4">GNAT family N-acetyltransferase</fullName>
    </submittedName>
</protein>
<proteinExistence type="predicted"/>
<dbReference type="SUPFAM" id="SSF55729">
    <property type="entry name" value="Acyl-CoA N-acyltransferases (Nat)"/>
    <property type="match status" value="1"/>
</dbReference>
<dbReference type="Gene3D" id="3.40.630.30">
    <property type="match status" value="1"/>
</dbReference>
<dbReference type="EMBL" id="DSRD01000563">
    <property type="protein sequence ID" value="HGW94398.1"/>
    <property type="molecule type" value="Genomic_DNA"/>
</dbReference>
<dbReference type="CDD" id="cd04301">
    <property type="entry name" value="NAT_SF"/>
    <property type="match status" value="1"/>
</dbReference>
<dbReference type="PANTHER" id="PTHR43877">
    <property type="entry name" value="AMINOALKYLPHOSPHONATE N-ACETYLTRANSFERASE-RELATED-RELATED"/>
    <property type="match status" value="1"/>
</dbReference>
<keyword evidence="2" id="KW-0012">Acyltransferase</keyword>
<feature type="domain" description="N-acetyltransferase" evidence="3">
    <location>
        <begin position="1"/>
        <end position="147"/>
    </location>
</feature>
<evidence type="ECO:0000313" key="4">
    <source>
        <dbReference type="EMBL" id="HGW94398.1"/>
    </source>
</evidence>
<accession>A0A832M2R0</accession>
<dbReference type="InterPro" id="IPR016181">
    <property type="entry name" value="Acyl_CoA_acyltransferase"/>
</dbReference>
<dbReference type="PANTHER" id="PTHR43877:SF2">
    <property type="entry name" value="AMINOALKYLPHOSPHONATE N-ACETYLTRANSFERASE-RELATED"/>
    <property type="match status" value="1"/>
</dbReference>
<dbReference type="PROSITE" id="PS51186">
    <property type="entry name" value="GNAT"/>
    <property type="match status" value="1"/>
</dbReference>
<dbReference type="Pfam" id="PF00583">
    <property type="entry name" value="Acetyltransf_1"/>
    <property type="match status" value="1"/>
</dbReference>
<evidence type="ECO:0000259" key="3">
    <source>
        <dbReference type="PROSITE" id="PS51186"/>
    </source>
</evidence>
<dbReference type="AlphaFoldDB" id="A0A832M2R0"/>
<organism evidence="4">
    <name type="scientific">Oscillatoriales cyanobacterium SpSt-402</name>
    <dbReference type="NCBI Taxonomy" id="2282168"/>
    <lineage>
        <taxon>Bacteria</taxon>
        <taxon>Bacillati</taxon>
        <taxon>Cyanobacteriota</taxon>
        <taxon>Cyanophyceae</taxon>
        <taxon>Oscillatoriophycideae</taxon>
        <taxon>Oscillatoriales</taxon>
    </lineage>
</organism>
<gene>
    <name evidence="4" type="ORF">ENR47_08980</name>
</gene>
<evidence type="ECO:0000256" key="2">
    <source>
        <dbReference type="ARBA" id="ARBA00023315"/>
    </source>
</evidence>
<comment type="caution">
    <text evidence="4">The sequence shown here is derived from an EMBL/GenBank/DDBJ whole genome shotgun (WGS) entry which is preliminary data.</text>
</comment>
<dbReference type="InterPro" id="IPR000182">
    <property type="entry name" value="GNAT_dom"/>
</dbReference>